<sequence length="281" mass="33229">MLKIENLNFGYGFKKNMYENLSLELKKGKIYGILGRNGSGKTTLLKMISSLLVGYDGNIMLDGEEAKKRSRNYLKKIFYLPEVIEKDDFKVKDLIILGRCYENWNETKFLEFIEREKINKKKKIKSFSKGWKKRIWFYYSVAVNPKVLILDEVSEGIDIIAQKEVIRDILEYFNEEKIILIASHHIEEFENILDEFIVIDNGNILYKGEKDYVDQNFGWAKEEESKNIEAEDIINERKIFDEKYILVQNIKKYSDINFKNIDIATFLESIIKMKGDNNYEK</sequence>
<dbReference type="InterPro" id="IPR051782">
    <property type="entry name" value="ABC_Transporter_VariousFunc"/>
</dbReference>
<evidence type="ECO:0000313" key="5">
    <source>
        <dbReference type="EMBL" id="BDU50822.1"/>
    </source>
</evidence>
<accession>A0AAU9DEN5</accession>
<evidence type="ECO:0000259" key="4">
    <source>
        <dbReference type="PROSITE" id="PS50893"/>
    </source>
</evidence>
<gene>
    <name evidence="5" type="ORF">HLVA_13910</name>
</gene>
<dbReference type="Gene3D" id="3.40.50.300">
    <property type="entry name" value="P-loop containing nucleotide triphosphate hydrolases"/>
    <property type="match status" value="1"/>
</dbReference>
<keyword evidence="3 5" id="KW-0067">ATP-binding</keyword>
<dbReference type="AlphaFoldDB" id="A0AAU9DEN5"/>
<name>A0AAU9DEN5_9FUSO</name>
<protein>
    <submittedName>
        <fullName evidence="5">ABC transporter ATP-binding protein</fullName>
    </submittedName>
</protein>
<keyword evidence="1" id="KW-0813">Transport</keyword>
<dbReference type="KEGG" id="haby:HLVA_13910"/>
<dbReference type="InterPro" id="IPR003439">
    <property type="entry name" value="ABC_transporter-like_ATP-bd"/>
</dbReference>
<reference evidence="5 6" key="1">
    <citation type="submission" date="2022-11" db="EMBL/GenBank/DDBJ databases">
        <title>Haliovirga abyssi gen. nov., sp. nov., a mesophilic fermentative bacterium isolated from the Iheya North hydrothermal field and the proposal of Haliovirgaceae fam. nov.</title>
        <authorList>
            <person name="Miyazaki U."/>
            <person name="Tame A."/>
            <person name="Miyazaki J."/>
            <person name="Takai K."/>
            <person name="Sawayama S."/>
            <person name="Kitajima M."/>
            <person name="Okamoto A."/>
            <person name="Nakagawa S."/>
        </authorList>
    </citation>
    <scope>NUCLEOTIDE SEQUENCE [LARGE SCALE GENOMIC DNA]</scope>
    <source>
        <strain evidence="5 6">IC12</strain>
    </source>
</reference>
<dbReference type="PANTHER" id="PTHR42939:SF1">
    <property type="entry name" value="ABC TRANSPORTER ATP-BINDING PROTEIN ALBC-RELATED"/>
    <property type="match status" value="1"/>
</dbReference>
<dbReference type="PROSITE" id="PS50893">
    <property type="entry name" value="ABC_TRANSPORTER_2"/>
    <property type="match status" value="1"/>
</dbReference>
<organism evidence="5 6">
    <name type="scientific">Haliovirga abyssi</name>
    <dbReference type="NCBI Taxonomy" id="2996794"/>
    <lineage>
        <taxon>Bacteria</taxon>
        <taxon>Fusobacteriati</taxon>
        <taxon>Fusobacteriota</taxon>
        <taxon>Fusobacteriia</taxon>
        <taxon>Fusobacteriales</taxon>
        <taxon>Haliovirgaceae</taxon>
        <taxon>Haliovirga</taxon>
    </lineage>
</organism>
<dbReference type="GO" id="GO:0005524">
    <property type="term" value="F:ATP binding"/>
    <property type="evidence" value="ECO:0007669"/>
    <property type="project" value="UniProtKB-KW"/>
</dbReference>
<evidence type="ECO:0000256" key="3">
    <source>
        <dbReference type="ARBA" id="ARBA00022840"/>
    </source>
</evidence>
<dbReference type="InterPro" id="IPR027417">
    <property type="entry name" value="P-loop_NTPase"/>
</dbReference>
<dbReference type="InterPro" id="IPR003593">
    <property type="entry name" value="AAA+_ATPase"/>
</dbReference>
<feature type="domain" description="ABC transporter" evidence="4">
    <location>
        <begin position="2"/>
        <end position="226"/>
    </location>
</feature>
<dbReference type="PANTHER" id="PTHR42939">
    <property type="entry name" value="ABC TRANSPORTER ATP-BINDING PROTEIN ALBC-RELATED"/>
    <property type="match status" value="1"/>
</dbReference>
<dbReference type="Proteomes" id="UP001321582">
    <property type="component" value="Chromosome"/>
</dbReference>
<dbReference type="SMART" id="SM00382">
    <property type="entry name" value="AAA"/>
    <property type="match status" value="1"/>
</dbReference>
<dbReference type="SUPFAM" id="SSF52540">
    <property type="entry name" value="P-loop containing nucleoside triphosphate hydrolases"/>
    <property type="match status" value="1"/>
</dbReference>
<keyword evidence="6" id="KW-1185">Reference proteome</keyword>
<dbReference type="GO" id="GO:0016887">
    <property type="term" value="F:ATP hydrolysis activity"/>
    <property type="evidence" value="ECO:0007669"/>
    <property type="project" value="InterPro"/>
</dbReference>
<dbReference type="CDD" id="cd03230">
    <property type="entry name" value="ABC_DR_subfamily_A"/>
    <property type="match status" value="1"/>
</dbReference>
<dbReference type="RefSeq" id="WP_307903675.1">
    <property type="nucleotide sequence ID" value="NZ_AP027059.1"/>
</dbReference>
<keyword evidence="2" id="KW-0547">Nucleotide-binding</keyword>
<dbReference type="Pfam" id="PF00005">
    <property type="entry name" value="ABC_tran"/>
    <property type="match status" value="1"/>
</dbReference>
<evidence type="ECO:0000256" key="1">
    <source>
        <dbReference type="ARBA" id="ARBA00022448"/>
    </source>
</evidence>
<evidence type="ECO:0000313" key="6">
    <source>
        <dbReference type="Proteomes" id="UP001321582"/>
    </source>
</evidence>
<dbReference type="EMBL" id="AP027059">
    <property type="protein sequence ID" value="BDU50822.1"/>
    <property type="molecule type" value="Genomic_DNA"/>
</dbReference>
<evidence type="ECO:0000256" key="2">
    <source>
        <dbReference type="ARBA" id="ARBA00022741"/>
    </source>
</evidence>
<proteinExistence type="predicted"/>